<feature type="region of interest" description="Disordered" evidence="1">
    <location>
        <begin position="75"/>
        <end position="110"/>
    </location>
</feature>
<reference evidence="2 3" key="1">
    <citation type="submission" date="2021-04" db="EMBL/GenBank/DDBJ databases">
        <authorList>
            <person name="De Guttry C."/>
            <person name="Zahm M."/>
            <person name="Klopp C."/>
            <person name="Cabau C."/>
            <person name="Louis A."/>
            <person name="Berthelot C."/>
            <person name="Parey E."/>
            <person name="Roest Crollius H."/>
            <person name="Montfort J."/>
            <person name="Robinson-Rechavi M."/>
            <person name="Bucao C."/>
            <person name="Bouchez O."/>
            <person name="Gislard M."/>
            <person name="Lluch J."/>
            <person name="Milhes M."/>
            <person name="Lampietro C."/>
            <person name="Lopez Roques C."/>
            <person name="Donnadieu C."/>
            <person name="Braasch I."/>
            <person name="Desvignes T."/>
            <person name="Postlethwait J."/>
            <person name="Bobe J."/>
            <person name="Wedekind C."/>
            <person name="Guiguen Y."/>
        </authorList>
    </citation>
    <scope>NUCLEOTIDE SEQUENCE [LARGE SCALE GENOMIC DNA]</scope>
    <source>
        <strain evidence="2">Cs_M1</strain>
        <tissue evidence="2">Blood</tissue>
    </source>
</reference>
<dbReference type="AlphaFoldDB" id="A0AAN8QMT0"/>
<proteinExistence type="predicted"/>
<evidence type="ECO:0000313" key="3">
    <source>
        <dbReference type="Proteomes" id="UP001356427"/>
    </source>
</evidence>
<name>A0AAN8QMT0_9TELE</name>
<protein>
    <submittedName>
        <fullName evidence="2">Uncharacterized protein</fullName>
    </submittedName>
</protein>
<evidence type="ECO:0000256" key="1">
    <source>
        <dbReference type="SAM" id="MobiDB-lite"/>
    </source>
</evidence>
<dbReference type="EMBL" id="JAGTTL010000024">
    <property type="protein sequence ID" value="KAK6303618.1"/>
    <property type="molecule type" value="Genomic_DNA"/>
</dbReference>
<accession>A0AAN8QMT0</accession>
<dbReference type="Proteomes" id="UP001356427">
    <property type="component" value="Unassembled WGS sequence"/>
</dbReference>
<evidence type="ECO:0000313" key="2">
    <source>
        <dbReference type="EMBL" id="KAK6303618.1"/>
    </source>
</evidence>
<sequence length="110" mass="12862">MRVSVHLALPSVCKCYGGCREASYQKNLGRPPLCERERGREKYSNQEKISERTANEDMNQWMLHVPGLRTRWQRNNADFSGRPDKWFEAPRLQCPQPKNQDTDTRAPQNT</sequence>
<comment type="caution">
    <text evidence="2">The sequence shown here is derived from an EMBL/GenBank/DDBJ whole genome shotgun (WGS) entry which is preliminary data.</text>
</comment>
<keyword evidence="3" id="KW-1185">Reference proteome</keyword>
<organism evidence="2 3">
    <name type="scientific">Coregonus suidteri</name>
    <dbReference type="NCBI Taxonomy" id="861788"/>
    <lineage>
        <taxon>Eukaryota</taxon>
        <taxon>Metazoa</taxon>
        <taxon>Chordata</taxon>
        <taxon>Craniata</taxon>
        <taxon>Vertebrata</taxon>
        <taxon>Euteleostomi</taxon>
        <taxon>Actinopterygii</taxon>
        <taxon>Neopterygii</taxon>
        <taxon>Teleostei</taxon>
        <taxon>Protacanthopterygii</taxon>
        <taxon>Salmoniformes</taxon>
        <taxon>Salmonidae</taxon>
        <taxon>Coregoninae</taxon>
        <taxon>Coregonus</taxon>
    </lineage>
</organism>
<gene>
    <name evidence="2" type="ORF">J4Q44_G00260720</name>
</gene>